<dbReference type="Proteomes" id="UP000233249">
    <property type="component" value="Unassembled WGS sequence"/>
</dbReference>
<dbReference type="InterPro" id="IPR043129">
    <property type="entry name" value="ATPase_NBD"/>
</dbReference>
<dbReference type="PROSITE" id="PS00445">
    <property type="entry name" value="FGGY_KINASES_2"/>
    <property type="match status" value="1"/>
</dbReference>
<comment type="function">
    <text evidence="8">Catalyzes the phosphorylation of D-xylulose to D-xylulose 5-phosphate.</text>
</comment>
<comment type="catalytic activity">
    <reaction evidence="8 10">
        <text>D-xylulose + ATP = D-xylulose 5-phosphate + ADP + H(+)</text>
        <dbReference type="Rhea" id="RHEA:10964"/>
        <dbReference type="ChEBI" id="CHEBI:15378"/>
        <dbReference type="ChEBI" id="CHEBI:17140"/>
        <dbReference type="ChEBI" id="CHEBI:30616"/>
        <dbReference type="ChEBI" id="CHEBI:57737"/>
        <dbReference type="ChEBI" id="CHEBI:456216"/>
        <dbReference type="EC" id="2.7.1.17"/>
    </reaction>
</comment>
<evidence type="ECO:0000313" key="14">
    <source>
        <dbReference type="Proteomes" id="UP000233249"/>
    </source>
</evidence>
<evidence type="ECO:0000256" key="9">
    <source>
        <dbReference type="RuleBase" id="RU003733"/>
    </source>
</evidence>
<comment type="similarity">
    <text evidence="1 8 9">Belongs to the FGGY kinase family.</text>
</comment>
<dbReference type="STRING" id="1121365.GCA_000375365_00216"/>
<dbReference type="GO" id="GO:0005998">
    <property type="term" value="P:xylulose catabolic process"/>
    <property type="evidence" value="ECO:0007669"/>
    <property type="project" value="UniProtKB-UniRule"/>
</dbReference>
<dbReference type="EMBL" id="PJAF01000014">
    <property type="protein sequence ID" value="PKF68656.1"/>
    <property type="molecule type" value="Genomic_DNA"/>
</dbReference>
<evidence type="ECO:0000256" key="8">
    <source>
        <dbReference type="HAMAP-Rule" id="MF_02220"/>
    </source>
</evidence>
<dbReference type="Pfam" id="PF02782">
    <property type="entry name" value="FGGY_C"/>
    <property type="match status" value="1"/>
</dbReference>
<dbReference type="PIRSF" id="PIRSF000538">
    <property type="entry name" value="GlpK"/>
    <property type="match status" value="1"/>
</dbReference>
<sequence length="461" mass="48474">MSLVLGIDSSTQSCKALLVEAETGRVVDQGRADHPAGTQVDPREWERALGRAASGLMERADAVAVAGQQHGMVALNGRGEPVRRAMLWNDTSAAPQAERLVEELGGPQACAREIGSVMVASFTGAKMRWLRDREPRTAEATSAVLLPHDYLTWRLRGGSGEYVTDHGDASGTGYYSTARRELRGDLAELYLGRAVRLPRVAEPAEAVGRAPGGALVGAGTGDNMAAALGLDLHPGDVCISLGTSGVASAVVEDSVQDGTGMVAGFCDATGRYLPLACTLNGARVLDFAASTMGVDHAELSRLALSAQPGARGVCLLPYLDGERTPNRPRATGVFRGLTTATTRADIARAAVEGLLCSLRDAVLALERATGERARRLLLIGGAARSEAIRAVAPTIFGLPVLVPQPAEYVALGAARQAAWALAGGEAPPRWDGLESRTYEGEYQAEVVRRYARLRDATEGWG</sequence>
<reference evidence="13 14" key="1">
    <citation type="submission" date="2017-12" db="EMBL/GenBank/DDBJ databases">
        <title>Corynebacterium mastitidis 16-1433 Genome.</title>
        <authorList>
            <person name="Gulvik C.A."/>
        </authorList>
    </citation>
    <scope>NUCLEOTIDE SEQUENCE [LARGE SCALE GENOMIC DNA]</scope>
    <source>
        <strain evidence="13 14">16-1433</strain>
    </source>
</reference>
<evidence type="ECO:0000259" key="11">
    <source>
        <dbReference type="Pfam" id="PF00370"/>
    </source>
</evidence>
<evidence type="ECO:0000256" key="7">
    <source>
        <dbReference type="ARBA" id="ARBA00023277"/>
    </source>
</evidence>
<evidence type="ECO:0000313" key="13">
    <source>
        <dbReference type="EMBL" id="PKF68656.1"/>
    </source>
</evidence>
<dbReference type="OrthoDB" id="9805576at2"/>
<dbReference type="GO" id="GO:0005524">
    <property type="term" value="F:ATP binding"/>
    <property type="evidence" value="ECO:0007669"/>
    <property type="project" value="UniProtKB-UniRule"/>
</dbReference>
<evidence type="ECO:0000259" key="12">
    <source>
        <dbReference type="Pfam" id="PF02782"/>
    </source>
</evidence>
<feature type="site" description="Important for activity" evidence="8">
    <location>
        <position position="8"/>
    </location>
</feature>
<keyword evidence="3 8" id="KW-0808">Transferase</keyword>
<feature type="domain" description="Carbohydrate kinase FGGY N-terminal" evidence="11">
    <location>
        <begin position="4"/>
        <end position="213"/>
    </location>
</feature>
<dbReference type="HAMAP" id="MF_02220">
    <property type="entry name" value="XylB"/>
    <property type="match status" value="1"/>
</dbReference>
<protein>
    <recommendedName>
        <fullName evidence="8 10">Xylulose kinase</fullName>
        <shortName evidence="8 10">Xylulokinase</shortName>
        <ecNumber evidence="8 10">2.7.1.17</ecNumber>
    </recommendedName>
</protein>
<evidence type="ECO:0000256" key="10">
    <source>
        <dbReference type="RuleBase" id="RU364073"/>
    </source>
</evidence>
<keyword evidence="4 8" id="KW-0547">Nucleotide-binding</keyword>
<dbReference type="PANTHER" id="PTHR43095:SF5">
    <property type="entry name" value="XYLULOSE KINASE"/>
    <property type="match status" value="1"/>
</dbReference>
<accession>A0A2N0X7H4</accession>
<dbReference type="AlphaFoldDB" id="A0A2N0X7H4"/>
<gene>
    <name evidence="8 10 13" type="primary">xylB</name>
    <name evidence="13" type="ORF">CXB45_05900</name>
</gene>
<dbReference type="PANTHER" id="PTHR43095">
    <property type="entry name" value="SUGAR KINASE"/>
    <property type="match status" value="1"/>
</dbReference>
<dbReference type="InterPro" id="IPR000577">
    <property type="entry name" value="Carb_kinase_FGGY"/>
</dbReference>
<dbReference type="InterPro" id="IPR018484">
    <property type="entry name" value="FGGY_N"/>
</dbReference>
<dbReference type="InterPro" id="IPR006000">
    <property type="entry name" value="Xylulokinase"/>
</dbReference>
<evidence type="ECO:0000256" key="5">
    <source>
        <dbReference type="ARBA" id="ARBA00022777"/>
    </source>
</evidence>
<keyword evidence="2 8" id="KW-0859">Xylose metabolism</keyword>
<dbReference type="Gene3D" id="3.30.420.40">
    <property type="match status" value="2"/>
</dbReference>
<dbReference type="NCBIfam" id="TIGR01312">
    <property type="entry name" value="XylB"/>
    <property type="match status" value="1"/>
</dbReference>
<dbReference type="EC" id="2.7.1.17" evidence="8 10"/>
<dbReference type="InterPro" id="IPR018485">
    <property type="entry name" value="FGGY_C"/>
</dbReference>
<dbReference type="GO" id="GO:0004856">
    <property type="term" value="F:D-xylulokinase activity"/>
    <property type="evidence" value="ECO:0007669"/>
    <property type="project" value="UniProtKB-UniRule"/>
</dbReference>
<dbReference type="InterPro" id="IPR050406">
    <property type="entry name" value="FGGY_Carb_Kinase"/>
</dbReference>
<keyword evidence="7 8" id="KW-0119">Carbohydrate metabolism</keyword>
<feature type="binding site" evidence="8">
    <location>
        <begin position="69"/>
        <end position="70"/>
    </location>
    <ligand>
        <name>substrate</name>
    </ligand>
</feature>
<feature type="domain" description="Carbohydrate kinase FGGY C-terminal" evidence="12">
    <location>
        <begin position="239"/>
        <end position="421"/>
    </location>
</feature>
<dbReference type="RefSeq" id="WP_101173623.1">
    <property type="nucleotide sequence ID" value="NZ_JAKRKB010000004.1"/>
</dbReference>
<keyword evidence="5 8" id="KW-0418">Kinase</keyword>
<feature type="active site" description="Proton acceptor" evidence="8">
    <location>
        <position position="222"/>
    </location>
</feature>
<evidence type="ECO:0000256" key="6">
    <source>
        <dbReference type="ARBA" id="ARBA00022840"/>
    </source>
</evidence>
<dbReference type="GO" id="GO:0042732">
    <property type="term" value="P:D-xylose metabolic process"/>
    <property type="evidence" value="ECO:0007669"/>
    <property type="project" value="UniProtKB-KW"/>
</dbReference>
<evidence type="ECO:0000256" key="2">
    <source>
        <dbReference type="ARBA" id="ARBA00022629"/>
    </source>
</evidence>
<evidence type="ECO:0000256" key="3">
    <source>
        <dbReference type="ARBA" id="ARBA00022679"/>
    </source>
</evidence>
<evidence type="ECO:0000256" key="1">
    <source>
        <dbReference type="ARBA" id="ARBA00009156"/>
    </source>
</evidence>
<evidence type="ECO:0000256" key="4">
    <source>
        <dbReference type="ARBA" id="ARBA00022741"/>
    </source>
</evidence>
<dbReference type="InterPro" id="IPR018483">
    <property type="entry name" value="Carb_kinase_FGGY_CS"/>
</dbReference>
<proteinExistence type="inferred from homology"/>
<name>A0A2N0X7H4_9CORY</name>
<dbReference type="Pfam" id="PF00370">
    <property type="entry name" value="FGGY_N"/>
    <property type="match status" value="1"/>
</dbReference>
<organism evidence="13 14">
    <name type="scientific">Corynebacterium mastitidis</name>
    <dbReference type="NCBI Taxonomy" id="161890"/>
    <lineage>
        <taxon>Bacteria</taxon>
        <taxon>Bacillati</taxon>
        <taxon>Actinomycetota</taxon>
        <taxon>Actinomycetes</taxon>
        <taxon>Mycobacteriales</taxon>
        <taxon>Corynebacteriaceae</taxon>
        <taxon>Corynebacterium</taxon>
    </lineage>
</organism>
<comment type="caution">
    <text evidence="13">The sequence shown here is derived from an EMBL/GenBank/DDBJ whole genome shotgun (WGS) entry which is preliminary data.</text>
</comment>
<keyword evidence="6 8" id="KW-0067">ATP-binding</keyword>
<dbReference type="SUPFAM" id="SSF53067">
    <property type="entry name" value="Actin-like ATPase domain"/>
    <property type="match status" value="2"/>
</dbReference>